<feature type="region of interest" description="Disordered" evidence="1">
    <location>
        <begin position="15"/>
        <end position="72"/>
    </location>
</feature>
<keyword evidence="3" id="KW-1185">Reference proteome</keyword>
<dbReference type="EMBL" id="ML179181">
    <property type="protein sequence ID" value="THU96234.1"/>
    <property type="molecule type" value="Genomic_DNA"/>
</dbReference>
<evidence type="ECO:0000313" key="2">
    <source>
        <dbReference type="EMBL" id="THU96234.1"/>
    </source>
</evidence>
<reference evidence="2 3" key="1">
    <citation type="journal article" date="2019" name="Nat. Ecol. Evol.">
        <title>Megaphylogeny resolves global patterns of mushroom evolution.</title>
        <authorList>
            <person name="Varga T."/>
            <person name="Krizsan K."/>
            <person name="Foldi C."/>
            <person name="Dima B."/>
            <person name="Sanchez-Garcia M."/>
            <person name="Sanchez-Ramirez S."/>
            <person name="Szollosi G.J."/>
            <person name="Szarkandi J.G."/>
            <person name="Papp V."/>
            <person name="Albert L."/>
            <person name="Andreopoulos W."/>
            <person name="Angelini C."/>
            <person name="Antonin V."/>
            <person name="Barry K.W."/>
            <person name="Bougher N.L."/>
            <person name="Buchanan P."/>
            <person name="Buyck B."/>
            <person name="Bense V."/>
            <person name="Catcheside P."/>
            <person name="Chovatia M."/>
            <person name="Cooper J."/>
            <person name="Damon W."/>
            <person name="Desjardin D."/>
            <person name="Finy P."/>
            <person name="Geml J."/>
            <person name="Haridas S."/>
            <person name="Hughes K."/>
            <person name="Justo A."/>
            <person name="Karasinski D."/>
            <person name="Kautmanova I."/>
            <person name="Kiss B."/>
            <person name="Kocsube S."/>
            <person name="Kotiranta H."/>
            <person name="LaButti K.M."/>
            <person name="Lechner B.E."/>
            <person name="Liimatainen K."/>
            <person name="Lipzen A."/>
            <person name="Lukacs Z."/>
            <person name="Mihaltcheva S."/>
            <person name="Morgado L.N."/>
            <person name="Niskanen T."/>
            <person name="Noordeloos M.E."/>
            <person name="Ohm R.A."/>
            <person name="Ortiz-Santana B."/>
            <person name="Ovrebo C."/>
            <person name="Racz N."/>
            <person name="Riley R."/>
            <person name="Savchenko A."/>
            <person name="Shiryaev A."/>
            <person name="Soop K."/>
            <person name="Spirin V."/>
            <person name="Szebenyi C."/>
            <person name="Tomsovsky M."/>
            <person name="Tulloss R.E."/>
            <person name="Uehling J."/>
            <person name="Grigoriev I.V."/>
            <person name="Vagvolgyi C."/>
            <person name="Papp T."/>
            <person name="Martin F.M."/>
            <person name="Miettinen O."/>
            <person name="Hibbett D.S."/>
            <person name="Nagy L.G."/>
        </authorList>
    </citation>
    <scope>NUCLEOTIDE SEQUENCE [LARGE SCALE GENOMIC DNA]</scope>
    <source>
        <strain evidence="2 3">CBS 962.96</strain>
    </source>
</reference>
<dbReference type="Proteomes" id="UP000297245">
    <property type="component" value="Unassembled WGS sequence"/>
</dbReference>
<feature type="compositionally biased region" description="Low complexity" evidence="1">
    <location>
        <begin position="654"/>
        <end position="663"/>
    </location>
</feature>
<feature type="region of interest" description="Disordered" evidence="1">
    <location>
        <begin position="769"/>
        <end position="802"/>
    </location>
</feature>
<feature type="compositionally biased region" description="Polar residues" evidence="1">
    <location>
        <begin position="841"/>
        <end position="850"/>
    </location>
</feature>
<feature type="compositionally biased region" description="Basic and acidic residues" evidence="1">
    <location>
        <begin position="864"/>
        <end position="876"/>
    </location>
</feature>
<sequence>MAGMCEVHSANFDAGQLSGNETMDTNGPDMVSRLGPFSSSAPTPPRNLRNDNSNTDINSSSSSPQLDQEQQIQTDCYARSHSDIVHNNCSNTDSITNSISDDDEHFFSTTIIRSLSRHDLRKRKTAPVSTSSKFLTENEGYNRKLKKTRLNVNGRSKTTGSASQGATNSLGLESNRKLEKSYQPKSKGYNGSIKIARERKTSENSHQAIRERAKGKATTLPVLREKVFNGSIYIKPESSSPRINDHQESLEWETTAFVSASGDTRTPSPISSLVFTQGSDDFLSSSPEPNAFADFRRSDEPTPSPTRVSSVTCFGSGSVRCVATPMSQVHEDSQDMVGDITIRPMDMEESTLPYPSSTPRPQRTLDVPDSWLGSSPIISEAVPKSPLFDISLSIWSAPPSTPCPAGIDTADAAESSGVDKINAFLTPNVLDDKLNSDTELGDPGSSPQSCTASSLSHHSRHIQYMDDQESTNESDAISEGRLDASPVASSVLGLGSFSLSSQHLETIPRTRTTSHDSRRDRHSSTAASPSPSPLNVCSHVDDASTAILMTGADSGYDTVKAANDDEVPIPVSMPMFVSAGGLVGVERVGQSMFTQMQEALSLSERQSTWTSELETLSDTVTESLSTMEIPSAAISSDQTEDKVSNEKRADHGSNESSSKQRSRSYSILGFPTSLIPSSSTSDSCSMFVTAVTPVVQPVVLPSEDVSPFFLAFPFASLPSSSQLQDRVTPSYRPVSQADSDPSRASQEQRLHPFPVYFIDLLRARLEDPFTTPTDSDASGTAVYDSSSSPTSTSGASIGGNLMSGQNQMTWMIRLPESTSSMSSSSNCSEAIQSDVIQASTPLSDPSSLATFSDENDDSTSSSDVGHEDEQVSKSNEDEATLTFFDSGLFFDDPDLPGLPVIQDLPGTLDSSPQSPLCFSEEFLLQEGIELLGGDDLDPFAELYKTPSEECLSASSPEDTMELASGPSSELGQQDVEASFKVALEECDDPGILTDIDQAFQEMMKEIESTADGLATLLSTWSGSGSGIGTDSK</sequence>
<organism evidence="2 3">
    <name type="scientific">Dendrothele bispora (strain CBS 962.96)</name>
    <dbReference type="NCBI Taxonomy" id="1314807"/>
    <lineage>
        <taxon>Eukaryota</taxon>
        <taxon>Fungi</taxon>
        <taxon>Dikarya</taxon>
        <taxon>Basidiomycota</taxon>
        <taxon>Agaricomycotina</taxon>
        <taxon>Agaricomycetes</taxon>
        <taxon>Agaricomycetidae</taxon>
        <taxon>Agaricales</taxon>
        <taxon>Agaricales incertae sedis</taxon>
        <taxon>Dendrothele</taxon>
    </lineage>
</organism>
<gene>
    <name evidence="2" type="ORF">K435DRAFT_966002</name>
</gene>
<proteinExistence type="predicted"/>
<feature type="region of interest" description="Disordered" evidence="1">
    <location>
        <begin position="139"/>
        <end position="215"/>
    </location>
</feature>
<feature type="region of interest" description="Disordered" evidence="1">
    <location>
        <begin position="285"/>
        <end position="310"/>
    </location>
</feature>
<dbReference type="AlphaFoldDB" id="A0A4S8M2B0"/>
<accession>A0A4S8M2B0</accession>
<feature type="compositionally biased region" description="Basic and acidic residues" evidence="1">
    <location>
        <begin position="513"/>
        <end position="523"/>
    </location>
</feature>
<evidence type="ECO:0000313" key="3">
    <source>
        <dbReference type="Proteomes" id="UP000297245"/>
    </source>
</evidence>
<feature type="region of interest" description="Disordered" evidence="1">
    <location>
        <begin position="627"/>
        <end position="663"/>
    </location>
</feature>
<feature type="region of interest" description="Disordered" evidence="1">
    <location>
        <begin position="950"/>
        <end position="971"/>
    </location>
</feature>
<feature type="region of interest" description="Disordered" evidence="1">
    <location>
        <begin position="723"/>
        <end position="748"/>
    </location>
</feature>
<feature type="compositionally biased region" description="Polar residues" evidence="1">
    <location>
        <begin position="445"/>
        <end position="456"/>
    </location>
</feature>
<feature type="region of interest" description="Disordered" evidence="1">
    <location>
        <begin position="503"/>
        <end position="535"/>
    </location>
</feature>
<feature type="compositionally biased region" description="Polar residues" evidence="1">
    <location>
        <begin position="736"/>
        <end position="747"/>
    </location>
</feature>
<name>A0A4S8M2B0_DENBC</name>
<feature type="compositionally biased region" description="Basic and acidic residues" evidence="1">
    <location>
        <begin position="639"/>
        <end position="653"/>
    </location>
</feature>
<feature type="region of interest" description="Disordered" evidence="1">
    <location>
        <begin position="841"/>
        <end position="877"/>
    </location>
</feature>
<feature type="compositionally biased region" description="Polar residues" evidence="1">
    <location>
        <begin position="150"/>
        <end position="172"/>
    </location>
</feature>
<feature type="compositionally biased region" description="Basic and acidic residues" evidence="1">
    <location>
        <begin position="195"/>
        <end position="214"/>
    </location>
</feature>
<feature type="compositionally biased region" description="Low complexity" evidence="1">
    <location>
        <begin position="50"/>
        <end position="63"/>
    </location>
</feature>
<protein>
    <submittedName>
        <fullName evidence="2">Uncharacterized protein</fullName>
    </submittedName>
</protein>
<feature type="compositionally biased region" description="Polar residues" evidence="1">
    <location>
        <begin position="627"/>
        <end position="637"/>
    </location>
</feature>
<evidence type="ECO:0000256" key="1">
    <source>
        <dbReference type="SAM" id="MobiDB-lite"/>
    </source>
</evidence>
<feature type="region of interest" description="Disordered" evidence="1">
    <location>
        <begin position="434"/>
        <end position="476"/>
    </location>
</feature>
<feature type="compositionally biased region" description="Low complexity" evidence="1">
    <location>
        <begin position="785"/>
        <end position="799"/>
    </location>
</feature>